<proteinExistence type="predicted"/>
<reference evidence="1" key="1">
    <citation type="submission" date="2017-07" db="EMBL/GenBank/DDBJ databases">
        <title>Taro Niue Genome Assembly and Annotation.</title>
        <authorList>
            <person name="Atibalentja N."/>
            <person name="Keating K."/>
            <person name="Fields C.J."/>
        </authorList>
    </citation>
    <scope>NUCLEOTIDE SEQUENCE</scope>
    <source>
        <strain evidence="1">Niue_2</strain>
        <tissue evidence="1">Leaf</tissue>
    </source>
</reference>
<name>A0A843X7E3_COLES</name>
<gene>
    <name evidence="1" type="ORF">Taro_048362</name>
</gene>
<evidence type="ECO:0000313" key="1">
    <source>
        <dbReference type="EMBL" id="MQM15415.1"/>
    </source>
</evidence>
<dbReference type="EMBL" id="NMUH01006506">
    <property type="protein sequence ID" value="MQM15415.1"/>
    <property type="molecule type" value="Genomic_DNA"/>
</dbReference>
<protein>
    <submittedName>
        <fullName evidence="1">Uncharacterized protein</fullName>
    </submittedName>
</protein>
<accession>A0A843X7E3</accession>
<dbReference type="AlphaFoldDB" id="A0A843X7E3"/>
<dbReference type="Proteomes" id="UP000652761">
    <property type="component" value="Unassembled WGS sequence"/>
</dbReference>
<comment type="caution">
    <text evidence="1">The sequence shown here is derived from an EMBL/GenBank/DDBJ whole genome shotgun (WGS) entry which is preliminary data.</text>
</comment>
<sequence>MCPRRRAWPCACGALLVVSFNRSKGNKTEISKSELIERSTKKTPYCRVLSAHEMDLIELSAYGNIQRDEDPEDSRICSIQ</sequence>
<evidence type="ECO:0000313" key="2">
    <source>
        <dbReference type="Proteomes" id="UP000652761"/>
    </source>
</evidence>
<organism evidence="1 2">
    <name type="scientific">Colocasia esculenta</name>
    <name type="common">Wild taro</name>
    <name type="synonym">Arum esculentum</name>
    <dbReference type="NCBI Taxonomy" id="4460"/>
    <lineage>
        <taxon>Eukaryota</taxon>
        <taxon>Viridiplantae</taxon>
        <taxon>Streptophyta</taxon>
        <taxon>Embryophyta</taxon>
        <taxon>Tracheophyta</taxon>
        <taxon>Spermatophyta</taxon>
        <taxon>Magnoliopsida</taxon>
        <taxon>Liliopsida</taxon>
        <taxon>Araceae</taxon>
        <taxon>Aroideae</taxon>
        <taxon>Colocasieae</taxon>
        <taxon>Colocasia</taxon>
    </lineage>
</organism>
<keyword evidence="2" id="KW-1185">Reference proteome</keyword>
<dbReference type="OrthoDB" id="1883054at2759"/>